<organism evidence="1 2">
    <name type="scientific">Riccia fluitans</name>
    <dbReference type="NCBI Taxonomy" id="41844"/>
    <lineage>
        <taxon>Eukaryota</taxon>
        <taxon>Viridiplantae</taxon>
        <taxon>Streptophyta</taxon>
        <taxon>Embryophyta</taxon>
        <taxon>Marchantiophyta</taxon>
        <taxon>Marchantiopsida</taxon>
        <taxon>Marchantiidae</taxon>
        <taxon>Marchantiales</taxon>
        <taxon>Ricciaceae</taxon>
        <taxon>Riccia</taxon>
    </lineage>
</organism>
<accession>A0ABD1ZNA7</accession>
<reference evidence="1 2" key="1">
    <citation type="submission" date="2024-09" db="EMBL/GenBank/DDBJ databases">
        <title>Chromosome-scale assembly of Riccia fluitans.</title>
        <authorList>
            <person name="Paukszto L."/>
            <person name="Sawicki J."/>
            <person name="Karawczyk K."/>
            <person name="Piernik-Szablinska J."/>
            <person name="Szczecinska M."/>
            <person name="Mazdziarz M."/>
        </authorList>
    </citation>
    <scope>NUCLEOTIDE SEQUENCE [LARGE SCALE GENOMIC DNA]</scope>
    <source>
        <strain evidence="1">Rf_01</strain>
        <tissue evidence="1">Aerial parts of the thallus</tissue>
    </source>
</reference>
<evidence type="ECO:0000313" key="1">
    <source>
        <dbReference type="EMBL" id="KAL2652863.1"/>
    </source>
</evidence>
<dbReference type="Proteomes" id="UP001605036">
    <property type="component" value="Unassembled WGS sequence"/>
</dbReference>
<comment type="caution">
    <text evidence="1">The sequence shown here is derived from an EMBL/GenBank/DDBJ whole genome shotgun (WGS) entry which is preliminary data.</text>
</comment>
<keyword evidence="2" id="KW-1185">Reference proteome</keyword>
<name>A0ABD1ZNA7_9MARC</name>
<gene>
    <name evidence="1" type="ORF">R1flu_020991</name>
</gene>
<protein>
    <submittedName>
        <fullName evidence="1">Uncharacterized protein</fullName>
    </submittedName>
</protein>
<evidence type="ECO:0000313" key="2">
    <source>
        <dbReference type="Proteomes" id="UP001605036"/>
    </source>
</evidence>
<dbReference type="EMBL" id="JBHFFA010000001">
    <property type="protein sequence ID" value="KAL2652863.1"/>
    <property type="molecule type" value="Genomic_DNA"/>
</dbReference>
<dbReference type="AlphaFoldDB" id="A0ABD1ZNA7"/>
<sequence length="88" mass="10258">MHDRLRRCIGLGAFQNEDHLLELRDVIYEIEAALLSIGDPALSEAVLELYPDGYPTEQPLPKRICLLRQDLYDRLRELEVEDLCDVYQ</sequence>
<proteinExistence type="predicted"/>